<reference evidence="4" key="1">
    <citation type="journal article" date="2015" name="PLoS Genet.">
        <title>Genome Sequence and Transcriptome Analyses of Chrysochromulina tobin: Metabolic Tools for Enhanced Algal Fitness in the Prominent Order Prymnesiales (Haptophyceae).</title>
        <authorList>
            <person name="Hovde B.T."/>
            <person name="Deodato C.R."/>
            <person name="Hunsperger H.M."/>
            <person name="Ryken S.A."/>
            <person name="Yost W."/>
            <person name="Jha R.K."/>
            <person name="Patterson J."/>
            <person name="Monnat R.J. Jr."/>
            <person name="Barlow S.B."/>
            <person name="Starkenburg S.R."/>
            <person name="Cattolico R.A."/>
        </authorList>
    </citation>
    <scope>NUCLEOTIDE SEQUENCE</scope>
    <source>
        <strain evidence="4">CCMP291</strain>
    </source>
</reference>
<keyword evidence="4" id="KW-1185">Reference proteome</keyword>
<dbReference type="Proteomes" id="UP000037460">
    <property type="component" value="Unassembled WGS sequence"/>
</dbReference>
<feature type="transmembrane region" description="Helical" evidence="2">
    <location>
        <begin position="184"/>
        <end position="201"/>
    </location>
</feature>
<protein>
    <submittedName>
        <fullName evidence="3">Uncharacterized protein</fullName>
    </submittedName>
</protein>
<sequence length="507" mass="55405">MLSVEAMIEAQKHIHGGVAPSGGGVVGGNRELHVSNFARGMLDLRLQISRLRIEYLNQMNTQSTLLAGCGVAMLNSGELTNLDDKAEWDDYSILSYAWIKFFNYLYSASAAVCLAASCWTIYTAMNLITLSIHSTLNGDSVVAITEADQLIETRMAEVRLVFVIALVSLLTATLLIVGALADTAILLICAVIFGFTCWHAVKSDSGTVRVYERYTGLTIQDRWLGASSGGIEQLKELLIPYGMDGARTGRERLHDRADPVIERLMKKMLVGDIMEGIFKKAARGRDLGKASKLSDEECAIALQRFWRRKSAILNQQRGKHVVRTGWLLKTPSGAGPLERLKAMSVEEADGSKRGATRTKPGGNPLKLVDVPTGPAPKFARWFVLDATAHTLAIYTGPEDPRAHREPKGRIDDLRTYALAKVVGEDGIISLALLPRTLQGAGDSPSFAPAAAKAKSWYVRGPSESITRDWAHWIRKAGAARVIATEQQWTLRPESWFGGSAADRFVLA</sequence>
<keyword evidence="2" id="KW-0472">Membrane</keyword>
<evidence type="ECO:0000313" key="3">
    <source>
        <dbReference type="EMBL" id="KOO53387.1"/>
    </source>
</evidence>
<feature type="transmembrane region" description="Helical" evidence="2">
    <location>
        <begin position="101"/>
        <end position="122"/>
    </location>
</feature>
<feature type="region of interest" description="Disordered" evidence="1">
    <location>
        <begin position="346"/>
        <end position="368"/>
    </location>
</feature>
<evidence type="ECO:0000256" key="2">
    <source>
        <dbReference type="SAM" id="Phobius"/>
    </source>
</evidence>
<name>A0A0M0LR55_9EUKA</name>
<evidence type="ECO:0000313" key="4">
    <source>
        <dbReference type="Proteomes" id="UP000037460"/>
    </source>
</evidence>
<keyword evidence="2" id="KW-1133">Transmembrane helix</keyword>
<feature type="transmembrane region" description="Helical" evidence="2">
    <location>
        <begin position="158"/>
        <end position="177"/>
    </location>
</feature>
<organism evidence="3 4">
    <name type="scientific">Chrysochromulina tobinii</name>
    <dbReference type="NCBI Taxonomy" id="1460289"/>
    <lineage>
        <taxon>Eukaryota</taxon>
        <taxon>Haptista</taxon>
        <taxon>Haptophyta</taxon>
        <taxon>Prymnesiophyceae</taxon>
        <taxon>Prymnesiales</taxon>
        <taxon>Chrysochromulinaceae</taxon>
        <taxon>Chrysochromulina</taxon>
    </lineage>
</organism>
<dbReference type="SUPFAM" id="SSF50729">
    <property type="entry name" value="PH domain-like"/>
    <property type="match status" value="1"/>
</dbReference>
<gene>
    <name evidence="3" type="ORF">Ctob_016669</name>
</gene>
<comment type="caution">
    <text evidence="3">The sequence shown here is derived from an EMBL/GenBank/DDBJ whole genome shotgun (WGS) entry which is preliminary data.</text>
</comment>
<accession>A0A0M0LR55</accession>
<keyword evidence="2" id="KW-0812">Transmembrane</keyword>
<dbReference type="AlphaFoldDB" id="A0A0M0LR55"/>
<dbReference type="EMBL" id="JWZX01000253">
    <property type="protein sequence ID" value="KOO53387.1"/>
    <property type="molecule type" value="Genomic_DNA"/>
</dbReference>
<proteinExistence type="predicted"/>
<evidence type="ECO:0000256" key="1">
    <source>
        <dbReference type="SAM" id="MobiDB-lite"/>
    </source>
</evidence>